<reference evidence="3" key="1">
    <citation type="journal article" date="2019" name="Int. J. Syst. Evol. Microbiol.">
        <title>The Global Catalogue of Microorganisms (GCM) 10K type strain sequencing project: providing services to taxonomists for standard genome sequencing and annotation.</title>
        <authorList>
            <consortium name="The Broad Institute Genomics Platform"/>
            <consortium name="The Broad Institute Genome Sequencing Center for Infectious Disease"/>
            <person name="Wu L."/>
            <person name="Ma J."/>
        </authorList>
    </citation>
    <scope>NUCLEOTIDE SEQUENCE [LARGE SCALE GENOMIC DNA]</scope>
    <source>
        <strain evidence="3">CCUG 60022</strain>
    </source>
</reference>
<protein>
    <submittedName>
        <fullName evidence="2">DUF2141 domain-containing protein</fullName>
    </submittedName>
</protein>
<comment type="caution">
    <text evidence="2">The sequence shown here is derived from an EMBL/GenBank/DDBJ whole genome shotgun (WGS) entry which is preliminary data.</text>
</comment>
<accession>A0ABW2Z7F8</accession>
<evidence type="ECO:0000313" key="2">
    <source>
        <dbReference type="EMBL" id="MFD0762695.1"/>
    </source>
</evidence>
<organism evidence="2 3">
    <name type="scientific">Lutibacter aestuarii</name>
    <dbReference type="NCBI Taxonomy" id="861111"/>
    <lineage>
        <taxon>Bacteria</taxon>
        <taxon>Pseudomonadati</taxon>
        <taxon>Bacteroidota</taxon>
        <taxon>Flavobacteriia</taxon>
        <taxon>Flavobacteriales</taxon>
        <taxon>Flavobacteriaceae</taxon>
        <taxon>Lutibacter</taxon>
    </lineage>
</organism>
<evidence type="ECO:0000256" key="1">
    <source>
        <dbReference type="SAM" id="SignalP"/>
    </source>
</evidence>
<sequence>MQNLILTILLLFSSAVAVKAQENPKKSNLSTITVSVTNALNNNGTVNFALYKEDGFLKQPLFAKGSTISNGVSKVIFENVPKGVYAIVCFHDENGNKRMDFEENGMPKENFGTSNNSFNFGPPQFENSKFEVSGKDLTLEIKF</sequence>
<name>A0ABW2Z7F8_9FLAO</name>
<evidence type="ECO:0000313" key="3">
    <source>
        <dbReference type="Proteomes" id="UP001597032"/>
    </source>
</evidence>
<dbReference type="RefSeq" id="WP_298264206.1">
    <property type="nucleotide sequence ID" value="NZ_JBHTIC010000016.1"/>
</dbReference>
<dbReference type="EMBL" id="JBHTIC010000016">
    <property type="protein sequence ID" value="MFD0762695.1"/>
    <property type="molecule type" value="Genomic_DNA"/>
</dbReference>
<feature type="signal peptide" evidence="1">
    <location>
        <begin position="1"/>
        <end position="19"/>
    </location>
</feature>
<feature type="chain" id="PRO_5045811211" evidence="1">
    <location>
        <begin position="20"/>
        <end position="143"/>
    </location>
</feature>
<gene>
    <name evidence="2" type="ORF">ACFQZW_11440</name>
</gene>
<proteinExistence type="predicted"/>
<keyword evidence="3" id="KW-1185">Reference proteome</keyword>
<dbReference type="InterPro" id="IPR018673">
    <property type="entry name" value="DUF2141"/>
</dbReference>
<keyword evidence="1" id="KW-0732">Signal</keyword>
<dbReference type="Proteomes" id="UP001597032">
    <property type="component" value="Unassembled WGS sequence"/>
</dbReference>
<dbReference type="Pfam" id="PF09912">
    <property type="entry name" value="DUF2141"/>
    <property type="match status" value="1"/>
</dbReference>